<dbReference type="Pfam" id="PF01571">
    <property type="entry name" value="GCV_T"/>
    <property type="match status" value="1"/>
</dbReference>
<dbReference type="Proteomes" id="UP000287330">
    <property type="component" value="Unassembled WGS sequence"/>
</dbReference>
<reference evidence="4" key="1">
    <citation type="journal article" date="2018" name="Front. Microbiol.">
        <title>Genome-Based Analysis Reveals the Taxonomy and Diversity of the Family Idiomarinaceae.</title>
        <authorList>
            <person name="Liu Y."/>
            <person name="Lai Q."/>
            <person name="Shao Z."/>
        </authorList>
    </citation>
    <scope>NUCLEOTIDE SEQUENCE [LARGE SCALE GENOMIC DNA]</scope>
    <source>
        <strain evidence="4">F23</strain>
    </source>
</reference>
<protein>
    <submittedName>
        <fullName evidence="3">Glycine cleavage system protein T</fullName>
    </submittedName>
</protein>
<evidence type="ECO:0000313" key="3">
    <source>
        <dbReference type="EMBL" id="RUO58361.1"/>
    </source>
</evidence>
<dbReference type="InterPro" id="IPR045179">
    <property type="entry name" value="YgfZ/GcvT"/>
</dbReference>
<dbReference type="SUPFAM" id="SSF101790">
    <property type="entry name" value="Aminomethyltransferase beta-barrel domain"/>
    <property type="match status" value="1"/>
</dbReference>
<feature type="domain" description="GCVT N-terminal" evidence="1">
    <location>
        <begin position="11"/>
        <end position="115"/>
    </location>
</feature>
<evidence type="ECO:0000313" key="4">
    <source>
        <dbReference type="Proteomes" id="UP000287330"/>
    </source>
</evidence>
<dbReference type="InterPro" id="IPR017703">
    <property type="entry name" value="YgfZ/GCV_T_CS"/>
</dbReference>
<dbReference type="InterPro" id="IPR006222">
    <property type="entry name" value="GCVT_N"/>
</dbReference>
<dbReference type="GO" id="GO:0016226">
    <property type="term" value="P:iron-sulfur cluster assembly"/>
    <property type="evidence" value="ECO:0007669"/>
    <property type="project" value="TreeGrafter"/>
</dbReference>
<dbReference type="InterPro" id="IPR048451">
    <property type="entry name" value="YgfZ_barrel"/>
</dbReference>
<feature type="domain" description="tRNA-modifying protein YgfZ-like beta-barrel" evidence="2">
    <location>
        <begin position="218"/>
        <end position="284"/>
    </location>
</feature>
<evidence type="ECO:0000259" key="1">
    <source>
        <dbReference type="Pfam" id="PF01571"/>
    </source>
</evidence>
<dbReference type="Gene3D" id="2.40.30.160">
    <property type="match status" value="1"/>
</dbReference>
<dbReference type="PANTHER" id="PTHR22602">
    <property type="entry name" value="TRANSFERASE CAF17, MITOCHONDRIAL-RELATED"/>
    <property type="match status" value="1"/>
</dbReference>
<proteinExistence type="predicted"/>
<comment type="caution">
    <text evidence="3">The sequence shown here is derived from an EMBL/GenBank/DDBJ whole genome shotgun (WGS) entry which is preliminary data.</text>
</comment>
<sequence length="299" mass="33256">MSKVMSEHASEQDTVLCPLTRYGVLSVNGDDARSFLQGQLTCNLNGLKPGDVCFSAHCEPTGKTLSVFWLYCYADNEFWLVMNHSAMAASLAQFQKYGVFNKVSFEDKTADICLVGAATEHDNFAAPQESELLAQIKVGSEPHQFVLVYRTEITCNSDEKLWDALEIERVRPQVVGELAQQFVPQMLNVQAWDGIDFKKGCYIGQETVARMRYLGKQKRALFRVSGSAQNPVKAGSQVERKVSDNWRRGGTIIMAVNRTDTQVDGLAVLPIDIEVGTPLRLQGDDDSLLEIHTLPYQLG</sequence>
<name>A0A432YBR7_9GAMM</name>
<dbReference type="OrthoDB" id="9796287at2"/>
<accession>A0A432YBR7</accession>
<dbReference type="AlphaFoldDB" id="A0A432YBR7"/>
<dbReference type="RefSeq" id="WP_110572594.1">
    <property type="nucleotide sequence ID" value="NZ_PIPV01000001.1"/>
</dbReference>
<gene>
    <name evidence="3" type="ORF">CWE25_01855</name>
</gene>
<dbReference type="SUPFAM" id="SSF103025">
    <property type="entry name" value="Folate-binding domain"/>
    <property type="match status" value="1"/>
</dbReference>
<dbReference type="Gene3D" id="3.30.70.1400">
    <property type="entry name" value="Aminomethyltransferase beta-barrel domains"/>
    <property type="match status" value="1"/>
</dbReference>
<keyword evidence="4" id="KW-1185">Reference proteome</keyword>
<dbReference type="EMBL" id="PIPV01000001">
    <property type="protein sequence ID" value="RUO58361.1"/>
    <property type="molecule type" value="Genomic_DNA"/>
</dbReference>
<dbReference type="NCBIfam" id="TIGR03317">
    <property type="entry name" value="ygfZ_signature"/>
    <property type="match status" value="1"/>
</dbReference>
<evidence type="ECO:0000259" key="2">
    <source>
        <dbReference type="Pfam" id="PF21130"/>
    </source>
</evidence>
<dbReference type="PANTHER" id="PTHR22602:SF0">
    <property type="entry name" value="TRANSFERASE CAF17, MITOCHONDRIAL-RELATED"/>
    <property type="match status" value="1"/>
</dbReference>
<dbReference type="InterPro" id="IPR029043">
    <property type="entry name" value="GcvT/YgfZ_C"/>
</dbReference>
<organism evidence="3 4">
    <name type="scientific">Idiomarina fontislapidosi</name>
    <dbReference type="NCBI Taxonomy" id="263723"/>
    <lineage>
        <taxon>Bacteria</taxon>
        <taxon>Pseudomonadati</taxon>
        <taxon>Pseudomonadota</taxon>
        <taxon>Gammaproteobacteria</taxon>
        <taxon>Alteromonadales</taxon>
        <taxon>Idiomarinaceae</taxon>
        <taxon>Idiomarina</taxon>
    </lineage>
</organism>
<dbReference type="Pfam" id="PF21130">
    <property type="entry name" value="YgfZ_barrel"/>
    <property type="match status" value="1"/>
</dbReference>